<accession>A0ABX4H4H8</accession>
<evidence type="ECO:0000313" key="3">
    <source>
        <dbReference type="Proteomes" id="UP000217033"/>
    </source>
</evidence>
<feature type="coiled-coil region" evidence="1">
    <location>
        <begin position="82"/>
        <end position="165"/>
    </location>
</feature>
<dbReference type="EMBL" id="NQMN01000002">
    <property type="protein sequence ID" value="PAF54773.1"/>
    <property type="molecule type" value="Genomic_DNA"/>
</dbReference>
<dbReference type="SUPFAM" id="SSF57997">
    <property type="entry name" value="Tropomyosin"/>
    <property type="match status" value="1"/>
</dbReference>
<reference evidence="2" key="1">
    <citation type="submission" date="2017-08" db="EMBL/GenBank/DDBJ databases">
        <authorList>
            <person name="Alvarez-Ponce D."/>
            <person name="Weitzman C.L."/>
            <person name="Tillett R.L."/>
            <person name="Sandmeier F.C."/>
            <person name="Tracy C.R."/>
        </authorList>
    </citation>
    <scope>NUCLEOTIDE SEQUENCE [LARGE SCALE GENOMIC DNA]</scope>
    <source>
        <strain evidence="2">PS6</strain>
    </source>
</reference>
<evidence type="ECO:0000313" key="2">
    <source>
        <dbReference type="EMBL" id="PAF54773.1"/>
    </source>
</evidence>
<keyword evidence="1" id="KW-0175">Coiled coil</keyword>
<protein>
    <submittedName>
        <fullName evidence="2">Uncharacterized protein</fullName>
    </submittedName>
</protein>
<name>A0ABX4H4H8_9BACT</name>
<sequence length="172" mass="19774">MKNYEDFNLSCNPSINDGISCTISTNTLKKPRVKIGGGKKMTIEELHDIVVKGFARIDDFITQQKAFNSQQTEFNKLVANFIQEQLAHNKMMEKRVGNLENEVREIKERVKKLDNRVAKLETTVDKLDNRVAKLETTVEKLDNRVAKLETKVETIEDQVKNIKAILKKNNIK</sequence>
<dbReference type="Proteomes" id="UP000217033">
    <property type="component" value="Unassembled WGS sequence"/>
</dbReference>
<comment type="caution">
    <text evidence="2">The sequence shown here is derived from an EMBL/GenBank/DDBJ whole genome shotgun (WGS) entry which is preliminary data.</text>
</comment>
<keyword evidence="3" id="KW-1185">Reference proteome</keyword>
<dbReference type="Gene3D" id="1.20.5.170">
    <property type="match status" value="2"/>
</dbReference>
<dbReference type="RefSeq" id="WP_084232791.1">
    <property type="nucleotide sequence ID" value="NZ_FWXE01000015.1"/>
</dbReference>
<gene>
    <name evidence="2" type="ORF">CJF60_03485</name>
</gene>
<organism evidence="2 3">
    <name type="scientific">Mycoplasmopsis agassizii</name>
    <dbReference type="NCBI Taxonomy" id="33922"/>
    <lineage>
        <taxon>Bacteria</taxon>
        <taxon>Bacillati</taxon>
        <taxon>Mycoplasmatota</taxon>
        <taxon>Mycoplasmoidales</taxon>
        <taxon>Metamycoplasmataceae</taxon>
        <taxon>Mycoplasmopsis</taxon>
    </lineage>
</organism>
<evidence type="ECO:0000256" key="1">
    <source>
        <dbReference type="SAM" id="Coils"/>
    </source>
</evidence>
<proteinExistence type="predicted"/>